<dbReference type="CDD" id="cd00087">
    <property type="entry name" value="FReD"/>
    <property type="match status" value="1"/>
</dbReference>
<comment type="caution">
    <text evidence="3">The sequence shown here is derived from an EMBL/GenBank/DDBJ whole genome shotgun (WGS) entry which is preliminary data.</text>
</comment>
<dbReference type="PROSITE" id="PS00514">
    <property type="entry name" value="FIBRINOGEN_C_1"/>
    <property type="match status" value="1"/>
</dbReference>
<protein>
    <submittedName>
        <fullName evidence="3">Tenascin</fullName>
    </submittedName>
</protein>
<dbReference type="SUPFAM" id="SSF56496">
    <property type="entry name" value="Fibrinogen C-terminal domain-like"/>
    <property type="match status" value="1"/>
</dbReference>
<keyword evidence="4" id="KW-1185">Reference proteome</keyword>
<dbReference type="Gene3D" id="3.90.215.10">
    <property type="entry name" value="Gamma Fibrinogen, chain A, domain 1"/>
    <property type="match status" value="1"/>
</dbReference>
<dbReference type="InterPro" id="IPR014716">
    <property type="entry name" value="Fibrinogen_a/b/g_C_1"/>
</dbReference>
<name>A0A2G8KKD6_STIJA</name>
<keyword evidence="1" id="KW-1015">Disulfide bond</keyword>
<dbReference type="EMBL" id="MRZV01000521">
    <property type="protein sequence ID" value="PIK48463.1"/>
    <property type="molecule type" value="Genomic_DNA"/>
</dbReference>
<dbReference type="OrthoDB" id="6345539at2759"/>
<dbReference type="InterPro" id="IPR036056">
    <property type="entry name" value="Fibrinogen-like_C"/>
</dbReference>
<gene>
    <name evidence="3" type="ORF">BSL78_14657</name>
</gene>
<dbReference type="Pfam" id="PF00147">
    <property type="entry name" value="Fibrinogen_C"/>
    <property type="match status" value="1"/>
</dbReference>
<dbReference type="PANTHER" id="PTHR19143">
    <property type="entry name" value="FIBRINOGEN/TENASCIN/ANGIOPOEITIN"/>
    <property type="match status" value="1"/>
</dbReference>
<dbReference type="InterPro" id="IPR002181">
    <property type="entry name" value="Fibrinogen_a/b/g_C_dom"/>
</dbReference>
<dbReference type="InterPro" id="IPR020837">
    <property type="entry name" value="Fibrinogen_CS"/>
</dbReference>
<dbReference type="Proteomes" id="UP000230750">
    <property type="component" value="Unassembled WGS sequence"/>
</dbReference>
<evidence type="ECO:0000259" key="2">
    <source>
        <dbReference type="PROSITE" id="PS51406"/>
    </source>
</evidence>
<dbReference type="InterPro" id="IPR050373">
    <property type="entry name" value="Fibrinogen_C-term_domain"/>
</dbReference>
<dbReference type="PROSITE" id="PS51406">
    <property type="entry name" value="FIBRINOGEN_C_2"/>
    <property type="match status" value="1"/>
</dbReference>
<proteinExistence type="predicted"/>
<evidence type="ECO:0000313" key="3">
    <source>
        <dbReference type="EMBL" id="PIK48463.1"/>
    </source>
</evidence>
<evidence type="ECO:0000256" key="1">
    <source>
        <dbReference type="ARBA" id="ARBA00023157"/>
    </source>
</evidence>
<dbReference type="STRING" id="307972.A0A2G8KKD6"/>
<dbReference type="GO" id="GO:0005615">
    <property type="term" value="C:extracellular space"/>
    <property type="evidence" value="ECO:0007669"/>
    <property type="project" value="TreeGrafter"/>
</dbReference>
<organism evidence="3 4">
    <name type="scientific">Stichopus japonicus</name>
    <name type="common">Sea cucumber</name>
    <dbReference type="NCBI Taxonomy" id="307972"/>
    <lineage>
        <taxon>Eukaryota</taxon>
        <taxon>Metazoa</taxon>
        <taxon>Echinodermata</taxon>
        <taxon>Eleutherozoa</taxon>
        <taxon>Echinozoa</taxon>
        <taxon>Holothuroidea</taxon>
        <taxon>Aspidochirotacea</taxon>
        <taxon>Aspidochirotida</taxon>
        <taxon>Stichopodidae</taxon>
        <taxon>Apostichopus</taxon>
    </lineage>
</organism>
<feature type="domain" description="Fibrinogen C-terminal" evidence="2">
    <location>
        <begin position="1"/>
        <end position="183"/>
    </location>
</feature>
<dbReference type="AlphaFoldDB" id="A0A2G8KKD6"/>
<accession>A0A2G8KKD6</accession>
<evidence type="ECO:0000313" key="4">
    <source>
        <dbReference type="Proteomes" id="UP000230750"/>
    </source>
</evidence>
<sequence>MAGAGGWTVFQRRVDGSVNFYRNWQSYKDGFGELDHEFWLGNDKLYYLTNQGNYQIKIDLVNANGVPYFAKYDLFRINDESDNYRLSGLGTYSGTSQGDAHPDGSALRYHQDYSFSTFDKDNDVQINGQCAVSRHGAWWYRMCDQSNLNGEYNTATDNWSISWRFLPGGRYHIKYTEMKIRPV</sequence>
<dbReference type="SMART" id="SM00186">
    <property type="entry name" value="FBG"/>
    <property type="match status" value="1"/>
</dbReference>
<reference evidence="3 4" key="1">
    <citation type="journal article" date="2017" name="PLoS Biol.">
        <title>The sea cucumber genome provides insights into morphological evolution and visceral regeneration.</title>
        <authorList>
            <person name="Zhang X."/>
            <person name="Sun L."/>
            <person name="Yuan J."/>
            <person name="Sun Y."/>
            <person name="Gao Y."/>
            <person name="Zhang L."/>
            <person name="Li S."/>
            <person name="Dai H."/>
            <person name="Hamel J.F."/>
            <person name="Liu C."/>
            <person name="Yu Y."/>
            <person name="Liu S."/>
            <person name="Lin W."/>
            <person name="Guo K."/>
            <person name="Jin S."/>
            <person name="Xu P."/>
            <person name="Storey K.B."/>
            <person name="Huan P."/>
            <person name="Zhang T."/>
            <person name="Zhou Y."/>
            <person name="Zhang J."/>
            <person name="Lin C."/>
            <person name="Li X."/>
            <person name="Xing L."/>
            <person name="Huo D."/>
            <person name="Sun M."/>
            <person name="Wang L."/>
            <person name="Mercier A."/>
            <person name="Li F."/>
            <person name="Yang H."/>
            <person name="Xiang J."/>
        </authorList>
    </citation>
    <scope>NUCLEOTIDE SEQUENCE [LARGE SCALE GENOMIC DNA]</scope>
    <source>
        <strain evidence="3">Shaxun</strain>
        <tissue evidence="3">Muscle</tissue>
    </source>
</reference>